<dbReference type="GO" id="GO:0000118">
    <property type="term" value="C:histone deacetylase complex"/>
    <property type="evidence" value="ECO:0007669"/>
    <property type="project" value="UniProtKB-UniRule"/>
</dbReference>
<dbReference type="InterPro" id="IPR045109">
    <property type="entry name" value="LSDs-like"/>
</dbReference>
<dbReference type="GO" id="GO:0140683">
    <property type="term" value="F:histone H3K9me/H3K9me2 demethylase activity"/>
    <property type="evidence" value="ECO:0007669"/>
    <property type="project" value="UniProtKB-EC"/>
</dbReference>
<evidence type="ECO:0000313" key="11">
    <source>
        <dbReference type="Proteomes" id="UP000237246"/>
    </source>
</evidence>
<dbReference type="GO" id="GO:0005737">
    <property type="term" value="C:cytoplasm"/>
    <property type="evidence" value="ECO:0007669"/>
    <property type="project" value="UniProtKB-SubCell"/>
</dbReference>
<comment type="domain">
    <text evidence="7">Leu-Xaa-Xaa-Leu-Leu (LXXLL) motifs are known to mediate the association with nuclear receptors.</text>
</comment>
<dbReference type="AlphaFoldDB" id="A0A2P4T3H7"/>
<feature type="region of interest" description="Disordered" evidence="8">
    <location>
        <begin position="50"/>
        <end position="77"/>
    </location>
</feature>
<comment type="catalytic activity">
    <reaction evidence="6 7">
        <text>N(6),N(6)-dimethyl-L-lysyl(9)-[histone H3] + 2 2-oxoglutarate + 2 O2 = L-lysyl(9)-[histone H3] + 2 formaldehyde + 2 succinate + 2 CO2</text>
        <dbReference type="Rhea" id="RHEA:60188"/>
        <dbReference type="Rhea" id="RHEA-COMP:15541"/>
        <dbReference type="Rhea" id="RHEA-COMP:15546"/>
        <dbReference type="ChEBI" id="CHEBI:15379"/>
        <dbReference type="ChEBI" id="CHEBI:16526"/>
        <dbReference type="ChEBI" id="CHEBI:16810"/>
        <dbReference type="ChEBI" id="CHEBI:16842"/>
        <dbReference type="ChEBI" id="CHEBI:29969"/>
        <dbReference type="ChEBI" id="CHEBI:30031"/>
        <dbReference type="ChEBI" id="CHEBI:61976"/>
        <dbReference type="EC" id="1.14.11.65"/>
    </reaction>
</comment>
<feature type="domain" description="JmjC" evidence="9">
    <location>
        <begin position="662"/>
        <end position="862"/>
    </location>
</feature>
<comment type="similarity">
    <text evidence="7">Belongs to the JHDM2 histone demethylase family.</text>
</comment>
<keyword evidence="5 7" id="KW-0539">Nucleus</keyword>
<dbReference type="GO" id="GO:0031490">
    <property type="term" value="F:chromatin DNA binding"/>
    <property type="evidence" value="ECO:0007669"/>
    <property type="project" value="TreeGrafter"/>
</dbReference>
<dbReference type="GO" id="GO:0070988">
    <property type="term" value="P:demethylation"/>
    <property type="evidence" value="ECO:0007669"/>
    <property type="project" value="UniProtKB-UniRule"/>
</dbReference>
<feature type="compositionally biased region" description="Low complexity" evidence="8">
    <location>
        <begin position="56"/>
        <end position="68"/>
    </location>
</feature>
<feature type="region of interest" description="Disordered" evidence="8">
    <location>
        <begin position="138"/>
        <end position="160"/>
    </location>
</feature>
<dbReference type="GO" id="GO:0000785">
    <property type="term" value="C:chromatin"/>
    <property type="evidence" value="ECO:0007669"/>
    <property type="project" value="TreeGrafter"/>
</dbReference>
<evidence type="ECO:0000256" key="5">
    <source>
        <dbReference type="ARBA" id="ARBA00023242"/>
    </source>
</evidence>
<dbReference type="GO" id="GO:0046872">
    <property type="term" value="F:metal ion binding"/>
    <property type="evidence" value="ECO:0007669"/>
    <property type="project" value="UniProtKB-UniRule"/>
</dbReference>
<keyword evidence="7" id="KW-0408">Iron</keyword>
<evidence type="ECO:0000256" key="4">
    <source>
        <dbReference type="ARBA" id="ARBA00022723"/>
    </source>
</evidence>
<dbReference type="GO" id="GO:0003712">
    <property type="term" value="F:transcription coregulator activity"/>
    <property type="evidence" value="ECO:0007669"/>
    <property type="project" value="TreeGrafter"/>
</dbReference>
<dbReference type="GO" id="GO:0006357">
    <property type="term" value="P:regulation of transcription by RNA polymerase II"/>
    <property type="evidence" value="ECO:0007669"/>
    <property type="project" value="TreeGrafter"/>
</dbReference>
<proteinExistence type="inferred from homology"/>
<dbReference type="EC" id="1.14.11.65" evidence="7"/>
<comment type="caution">
    <text evidence="10">The sequence shown here is derived from an EMBL/GenBank/DDBJ whole genome shotgun (WGS) entry which is preliminary data.</text>
</comment>
<evidence type="ECO:0000256" key="1">
    <source>
        <dbReference type="ARBA" id="ARBA00004123"/>
    </source>
</evidence>
<accession>A0A2P4T3H7</accession>
<evidence type="ECO:0000256" key="3">
    <source>
        <dbReference type="ARBA" id="ARBA00022490"/>
    </source>
</evidence>
<dbReference type="SUPFAM" id="SSF51197">
    <property type="entry name" value="Clavaminate synthase-like"/>
    <property type="match status" value="1"/>
</dbReference>
<evidence type="ECO:0000256" key="6">
    <source>
        <dbReference type="ARBA" id="ARBA00047648"/>
    </source>
</evidence>
<feature type="region of interest" description="Disordered" evidence="8">
    <location>
        <begin position="477"/>
        <end position="497"/>
    </location>
</feature>
<keyword evidence="4 7" id="KW-0479">Metal-binding</keyword>
<dbReference type="Gene3D" id="2.60.120.650">
    <property type="entry name" value="Cupin"/>
    <property type="match status" value="2"/>
</dbReference>
<gene>
    <name evidence="10" type="ORF">CIB84_005333</name>
</gene>
<dbReference type="EMBL" id="PPHD01010201">
    <property type="protein sequence ID" value="POI30917.1"/>
    <property type="molecule type" value="Genomic_DNA"/>
</dbReference>
<keyword evidence="3" id="KW-0963">Cytoplasm</keyword>
<name>A0A2P4T3H7_BAMTH</name>
<evidence type="ECO:0000313" key="10">
    <source>
        <dbReference type="EMBL" id="POI30917.1"/>
    </source>
</evidence>
<dbReference type="Pfam" id="PF02373">
    <property type="entry name" value="JmjC"/>
    <property type="match status" value="1"/>
</dbReference>
<dbReference type="Proteomes" id="UP000237246">
    <property type="component" value="Unassembled WGS sequence"/>
</dbReference>
<sequence length="862" mass="97474">MLSFSTCRRSVPEVHPSCLNAGTKPLKENLTLFPKVTYITKEQTQNINDQNGKYTSLISSRSSSLSDSTNGKETGLKNISEPLLKPTTNFPKECISAKPLQHLNSSIAIPRVNSSVELQRTLDCRPSTSDAHLLPFTEAGVKSHSGSNSQKGNKVDEHVDMESFIRRNSNEAFYERNENESFWTGSTKIQDNVIVRKSVLADASKVKKLQQSGEAFVQDGSCNNIAPHLHKCRECRLDSYRKNKDQKDSTVFCRFFHFRRLQFNKHGILREEGFLTPNKYDPEAISLWLPLSKNVVGLDLDTAKYILANIGDHFCQLVISEKEVMSTIEPHRQVAWKRAVRGVREMCDVCDTTIFNLHWVCSKCGFGVCVDCYRMRKKGIHEDDDSDTFSWFKCVKGQEHEPENLMPTQIIPGRALYDVGDIVHSVRTKWGIKANCPCANKQFKALSKPTLKEDSKQNLVPGERTNLQQNNLVLSPQLPTHDPPVKPAAGSKQTASVTTSPSLSWLSNITSGNVNKENKGITVTDMPKKPQGLTIKPTIMGFDTPHYWLCDNRLLCLQDPNNESNWNVFRECWKQGQPVMVSGVHHKLNADLWRPESFRKEFGQQEVDLVNCRTNEIITGATVGDFWDGFEDISSRLRTEEGEPMVLKLKDWPPGEDFRDMMPSRFDDLMKNIPLPEYTRRVGAFLSGLITPEDRKYGTTNLHLDVSDAANVMVYVGIPKGQADQEEEVLKTIQDGDSDELTIKRFTESREKPGALWHIYAAKDTEKIREFLKKVAEEQGQENPVDHDPIHDQSWYLDRSLRKRLHQEYGVQGWAIVQFLGDVVFIPAGAPHQARISGTVCSLTTWADFAYMTNACLFSPGS</sequence>
<protein>
    <recommendedName>
        <fullName evidence="7">Lysine-specific demethylase</fullName>
        <ecNumber evidence="7">1.14.11.65</ecNumber>
    </recommendedName>
</protein>
<dbReference type="OrthoDB" id="1667110at2759"/>
<comment type="subcellular location">
    <subcellularLocation>
        <location evidence="2">Cytoplasm</location>
    </subcellularLocation>
    <subcellularLocation>
        <location evidence="1 7">Nucleus</location>
    </subcellularLocation>
</comment>
<comment type="cofactor">
    <cofactor evidence="7">
        <name>Fe(2+)</name>
        <dbReference type="ChEBI" id="CHEBI:29033"/>
    </cofactor>
    <text evidence="7">Binds 1 Fe(2+) ion per subunit.</text>
</comment>
<dbReference type="PROSITE" id="PS51184">
    <property type="entry name" value="JMJC"/>
    <property type="match status" value="1"/>
</dbReference>
<dbReference type="PANTHER" id="PTHR12549">
    <property type="entry name" value="JMJC DOMAIN-CONTAINING HISTONE DEMETHYLATION PROTEIN"/>
    <property type="match status" value="1"/>
</dbReference>
<comment type="domain">
    <text evidence="7">The JmjC domain and the C6-type zinc-finger are required for the demethylation activity.</text>
</comment>
<dbReference type="InterPro" id="IPR003347">
    <property type="entry name" value="JmjC_dom"/>
</dbReference>
<organism evidence="10 11">
    <name type="scientific">Bambusicola thoracicus</name>
    <name type="common">Chinese bamboo-partridge</name>
    <name type="synonym">Perdix thoracica</name>
    <dbReference type="NCBI Taxonomy" id="9083"/>
    <lineage>
        <taxon>Eukaryota</taxon>
        <taxon>Metazoa</taxon>
        <taxon>Chordata</taxon>
        <taxon>Craniata</taxon>
        <taxon>Vertebrata</taxon>
        <taxon>Euteleostomi</taxon>
        <taxon>Archelosauria</taxon>
        <taxon>Archosauria</taxon>
        <taxon>Dinosauria</taxon>
        <taxon>Saurischia</taxon>
        <taxon>Theropoda</taxon>
        <taxon>Coelurosauria</taxon>
        <taxon>Aves</taxon>
        <taxon>Neognathae</taxon>
        <taxon>Galloanserae</taxon>
        <taxon>Galliformes</taxon>
        <taxon>Phasianidae</taxon>
        <taxon>Perdicinae</taxon>
        <taxon>Bambusicola</taxon>
    </lineage>
</organism>
<keyword evidence="11" id="KW-1185">Reference proteome</keyword>
<reference evidence="10 11" key="1">
    <citation type="submission" date="2018-01" db="EMBL/GenBank/DDBJ databases">
        <title>Comparison of the Chinese Bamboo Partridge and Red Junglefowl genome sequences highlights the importance of demography in genome evolution.</title>
        <authorList>
            <person name="Tiley G.P."/>
            <person name="Kimball R.T."/>
            <person name="Braun E.L."/>
            <person name="Burleigh J.G."/>
        </authorList>
    </citation>
    <scope>NUCLEOTIDE SEQUENCE [LARGE SCALE GENOMIC DNA]</scope>
    <source>
        <strain evidence="10">RTK389</strain>
        <tissue evidence="10">Blood</tissue>
    </source>
</reference>
<evidence type="ECO:0000259" key="9">
    <source>
        <dbReference type="PROSITE" id="PS51184"/>
    </source>
</evidence>
<evidence type="ECO:0000256" key="8">
    <source>
        <dbReference type="SAM" id="MobiDB-lite"/>
    </source>
</evidence>
<dbReference type="SMART" id="SM00558">
    <property type="entry name" value="JmjC"/>
    <property type="match status" value="1"/>
</dbReference>
<evidence type="ECO:0000256" key="7">
    <source>
        <dbReference type="RuleBase" id="RU369087"/>
    </source>
</evidence>
<evidence type="ECO:0000256" key="2">
    <source>
        <dbReference type="ARBA" id="ARBA00004496"/>
    </source>
</evidence>
<comment type="function">
    <text evidence="7">Histone demethylase that specifically demethylates 'Lys-9' of histone H3, thereby playing a central role in histone code.</text>
</comment>
<dbReference type="PANTHER" id="PTHR12549:SF7">
    <property type="entry name" value="LYSINE-SPECIFIC DEMETHYLASE 3A"/>
    <property type="match status" value="1"/>
</dbReference>